<gene>
    <name evidence="1" type="ORF">Pmani_014084</name>
</gene>
<dbReference type="Gene3D" id="1.10.510.10">
    <property type="entry name" value="Transferase(Phosphotransferase) domain 1"/>
    <property type="match status" value="1"/>
</dbReference>
<protein>
    <recommendedName>
        <fullName evidence="3">Protein kinase domain-containing protein</fullName>
    </recommendedName>
</protein>
<keyword evidence="2" id="KW-1185">Reference proteome</keyword>
<dbReference type="Proteomes" id="UP001292094">
    <property type="component" value="Unassembled WGS sequence"/>
</dbReference>
<evidence type="ECO:0000313" key="2">
    <source>
        <dbReference type="Proteomes" id="UP001292094"/>
    </source>
</evidence>
<evidence type="ECO:0008006" key="3">
    <source>
        <dbReference type="Google" id="ProtNLM"/>
    </source>
</evidence>
<accession>A0AAE1PUW0</accession>
<reference evidence="1" key="1">
    <citation type="submission" date="2023-11" db="EMBL/GenBank/DDBJ databases">
        <title>Genome assemblies of two species of porcelain crab, Petrolisthes cinctipes and Petrolisthes manimaculis (Anomura: Porcellanidae).</title>
        <authorList>
            <person name="Angst P."/>
        </authorList>
    </citation>
    <scope>NUCLEOTIDE SEQUENCE</scope>
    <source>
        <strain evidence="1">PB745_02</strain>
        <tissue evidence="1">Gill</tissue>
    </source>
</reference>
<dbReference type="EMBL" id="JAWZYT010001202">
    <property type="protein sequence ID" value="KAK4314633.1"/>
    <property type="molecule type" value="Genomic_DNA"/>
</dbReference>
<organism evidence="1 2">
    <name type="scientific">Petrolisthes manimaculis</name>
    <dbReference type="NCBI Taxonomy" id="1843537"/>
    <lineage>
        <taxon>Eukaryota</taxon>
        <taxon>Metazoa</taxon>
        <taxon>Ecdysozoa</taxon>
        <taxon>Arthropoda</taxon>
        <taxon>Crustacea</taxon>
        <taxon>Multicrustacea</taxon>
        <taxon>Malacostraca</taxon>
        <taxon>Eumalacostraca</taxon>
        <taxon>Eucarida</taxon>
        <taxon>Decapoda</taxon>
        <taxon>Pleocyemata</taxon>
        <taxon>Anomura</taxon>
        <taxon>Galatheoidea</taxon>
        <taxon>Porcellanidae</taxon>
        <taxon>Petrolisthes</taxon>
    </lineage>
</organism>
<comment type="caution">
    <text evidence="1">The sequence shown here is derived from an EMBL/GenBank/DDBJ whole genome shotgun (WGS) entry which is preliminary data.</text>
</comment>
<sequence length="66" mass="7403">MAPEVLAGKSSRMSSDLYSLAVIYYWLFSHMTSPLPRSISRELAAACSHVPSHRPNPMVLENKLKE</sequence>
<dbReference type="InterPro" id="IPR011009">
    <property type="entry name" value="Kinase-like_dom_sf"/>
</dbReference>
<evidence type="ECO:0000313" key="1">
    <source>
        <dbReference type="EMBL" id="KAK4314633.1"/>
    </source>
</evidence>
<proteinExistence type="predicted"/>
<dbReference type="SUPFAM" id="SSF56112">
    <property type="entry name" value="Protein kinase-like (PK-like)"/>
    <property type="match status" value="1"/>
</dbReference>
<dbReference type="AlphaFoldDB" id="A0AAE1PUW0"/>
<name>A0AAE1PUW0_9EUCA</name>